<protein>
    <submittedName>
        <fullName evidence="3">Transposase</fullName>
    </submittedName>
</protein>
<dbReference type="EMBL" id="CP108195">
    <property type="protein sequence ID" value="WTS19060.1"/>
    <property type="molecule type" value="Genomic_DNA"/>
</dbReference>
<dbReference type="GO" id="GO:0004803">
    <property type="term" value="F:transposase activity"/>
    <property type="evidence" value="ECO:0007669"/>
    <property type="project" value="InterPro"/>
</dbReference>
<dbReference type="InterPro" id="IPR047650">
    <property type="entry name" value="Transpos_IS110"/>
</dbReference>
<evidence type="ECO:0000256" key="1">
    <source>
        <dbReference type="SAM" id="MobiDB-lite"/>
    </source>
</evidence>
<dbReference type="GO" id="GO:0006313">
    <property type="term" value="P:DNA transposition"/>
    <property type="evidence" value="ECO:0007669"/>
    <property type="project" value="InterPro"/>
</dbReference>
<accession>A0AAU1UPA3</accession>
<reference evidence="3" key="1">
    <citation type="submission" date="2022-10" db="EMBL/GenBank/DDBJ databases">
        <title>The complete genomes of actinobacterial strains from the NBC collection.</title>
        <authorList>
            <person name="Joergensen T.S."/>
            <person name="Alvarez Arevalo M."/>
            <person name="Sterndorff E.B."/>
            <person name="Faurdal D."/>
            <person name="Vuksanovic O."/>
            <person name="Mourched A.-S."/>
            <person name="Charusanti P."/>
            <person name="Shaw S."/>
            <person name="Blin K."/>
            <person name="Weber T."/>
        </authorList>
    </citation>
    <scope>NUCLEOTIDE SEQUENCE</scope>
    <source>
        <strain evidence="3">NBC_00119</strain>
    </source>
</reference>
<dbReference type="Pfam" id="PF02371">
    <property type="entry name" value="Transposase_20"/>
    <property type="match status" value="1"/>
</dbReference>
<dbReference type="InterPro" id="IPR003346">
    <property type="entry name" value="Transposase_20"/>
</dbReference>
<dbReference type="PANTHER" id="PTHR33055:SF16">
    <property type="entry name" value="TRANSPOSASE FOR INSERTION SEQUENCE ELEMENT IS1547"/>
    <property type="match status" value="1"/>
</dbReference>
<sequence>MGIGPDSAAALLIAAGDNLDRIHSEASFAALCGVSPVEQSSGKTQRRRLNRGGNRQANAALYRIVMTRIRWDERTRTYLERRTKQGMSKREIMGCLKRYVAREIYRHIQPKMTVSDLSSTACRNIGASTPPTTPPRSRRGWANTPASTSTSPRQAPPG</sequence>
<gene>
    <name evidence="3" type="ORF">OHU69_44530</name>
</gene>
<evidence type="ECO:0000259" key="2">
    <source>
        <dbReference type="Pfam" id="PF02371"/>
    </source>
</evidence>
<evidence type="ECO:0000313" key="3">
    <source>
        <dbReference type="EMBL" id="WTS19060.1"/>
    </source>
</evidence>
<organism evidence="3">
    <name type="scientific">Streptomyces sp. NBC_00119</name>
    <dbReference type="NCBI Taxonomy" id="2975659"/>
    <lineage>
        <taxon>Bacteria</taxon>
        <taxon>Bacillati</taxon>
        <taxon>Actinomycetota</taxon>
        <taxon>Actinomycetes</taxon>
        <taxon>Kitasatosporales</taxon>
        <taxon>Streptomycetaceae</taxon>
        <taxon>Streptomyces</taxon>
    </lineage>
</organism>
<dbReference type="PANTHER" id="PTHR33055">
    <property type="entry name" value="TRANSPOSASE FOR INSERTION SEQUENCE ELEMENT IS1111A"/>
    <property type="match status" value="1"/>
</dbReference>
<proteinExistence type="predicted"/>
<feature type="compositionally biased region" description="Polar residues" evidence="1">
    <location>
        <begin position="144"/>
        <end position="158"/>
    </location>
</feature>
<feature type="domain" description="Transposase IS116/IS110/IS902 C-terminal" evidence="2">
    <location>
        <begin position="2"/>
        <end position="79"/>
    </location>
</feature>
<dbReference type="GO" id="GO:0003677">
    <property type="term" value="F:DNA binding"/>
    <property type="evidence" value="ECO:0007669"/>
    <property type="project" value="InterPro"/>
</dbReference>
<dbReference type="AlphaFoldDB" id="A0AAU1UPA3"/>
<feature type="region of interest" description="Disordered" evidence="1">
    <location>
        <begin position="116"/>
        <end position="158"/>
    </location>
</feature>
<name>A0AAU1UPA3_9ACTN</name>